<sequence>MIWSDIQQLEVGGVGQDLLIWPASKTGNLSLTEAWKAVRCRSDTHYGLNDCGNHFKPQSITNVCGKHFSTSYPPLYDSEGGASSKIRLALFPPRLLANITHPFKKELAIIILTTTFWRIWSECNTKVFSDKRLHKLVILRRIKESIKLRTLHKVFRINQSPDLDTISCASGVHTVEKDRFSSIIKWMSPAEGWTKLNTDGSMADDRGGYGALIRNSNSDCLLGLAGRLDLPTINLLELKAIEQRVLLSCTLKVQKLWIESDSTMALAWLQGRGKVPWSAIRLLCNSHQTLQRMVDWKASHIHKEGNSPADILEAF</sequence>
<dbReference type="InterPro" id="IPR044730">
    <property type="entry name" value="RNase_H-like_dom_plant"/>
</dbReference>
<dbReference type="CDD" id="cd06222">
    <property type="entry name" value="RNase_H_like"/>
    <property type="match status" value="1"/>
</dbReference>
<reference evidence="2" key="1">
    <citation type="journal article" date="2023" name="Nat. Commun.">
        <title>Diploid and tetraploid genomes of Acorus and the evolution of monocots.</title>
        <authorList>
            <person name="Ma L."/>
            <person name="Liu K.W."/>
            <person name="Li Z."/>
            <person name="Hsiao Y.Y."/>
            <person name="Qi Y."/>
            <person name="Fu T."/>
            <person name="Tang G.D."/>
            <person name="Zhang D."/>
            <person name="Sun W.H."/>
            <person name="Liu D.K."/>
            <person name="Li Y."/>
            <person name="Chen G.Z."/>
            <person name="Liu X.D."/>
            <person name="Liao X.Y."/>
            <person name="Jiang Y.T."/>
            <person name="Yu X."/>
            <person name="Hao Y."/>
            <person name="Huang J."/>
            <person name="Zhao X.W."/>
            <person name="Ke S."/>
            <person name="Chen Y.Y."/>
            <person name="Wu W.L."/>
            <person name="Hsu J.L."/>
            <person name="Lin Y.F."/>
            <person name="Huang M.D."/>
            <person name="Li C.Y."/>
            <person name="Huang L."/>
            <person name="Wang Z.W."/>
            <person name="Zhao X."/>
            <person name="Zhong W.Y."/>
            <person name="Peng D.H."/>
            <person name="Ahmad S."/>
            <person name="Lan S."/>
            <person name="Zhang J.S."/>
            <person name="Tsai W.C."/>
            <person name="Van de Peer Y."/>
            <person name="Liu Z.J."/>
        </authorList>
    </citation>
    <scope>NUCLEOTIDE SEQUENCE</scope>
    <source>
        <strain evidence="2">SCP</strain>
    </source>
</reference>
<evidence type="ECO:0000313" key="3">
    <source>
        <dbReference type="Proteomes" id="UP001179952"/>
    </source>
</evidence>
<reference evidence="2" key="2">
    <citation type="submission" date="2023-06" db="EMBL/GenBank/DDBJ databases">
        <authorList>
            <person name="Ma L."/>
            <person name="Liu K.-W."/>
            <person name="Li Z."/>
            <person name="Hsiao Y.-Y."/>
            <person name="Qi Y."/>
            <person name="Fu T."/>
            <person name="Tang G."/>
            <person name="Zhang D."/>
            <person name="Sun W.-H."/>
            <person name="Liu D.-K."/>
            <person name="Li Y."/>
            <person name="Chen G.-Z."/>
            <person name="Liu X.-D."/>
            <person name="Liao X.-Y."/>
            <person name="Jiang Y.-T."/>
            <person name="Yu X."/>
            <person name="Hao Y."/>
            <person name="Huang J."/>
            <person name="Zhao X.-W."/>
            <person name="Ke S."/>
            <person name="Chen Y.-Y."/>
            <person name="Wu W.-L."/>
            <person name="Hsu J.-L."/>
            <person name="Lin Y.-F."/>
            <person name="Huang M.-D."/>
            <person name="Li C.-Y."/>
            <person name="Huang L."/>
            <person name="Wang Z.-W."/>
            <person name="Zhao X."/>
            <person name="Zhong W.-Y."/>
            <person name="Peng D.-H."/>
            <person name="Ahmad S."/>
            <person name="Lan S."/>
            <person name="Zhang J.-S."/>
            <person name="Tsai W.-C."/>
            <person name="Van De Peer Y."/>
            <person name="Liu Z.-J."/>
        </authorList>
    </citation>
    <scope>NUCLEOTIDE SEQUENCE</scope>
    <source>
        <strain evidence="2">SCP</strain>
        <tissue evidence="2">Leaves</tissue>
    </source>
</reference>
<feature type="domain" description="RNase H type-1" evidence="1">
    <location>
        <begin position="197"/>
        <end position="312"/>
    </location>
</feature>
<keyword evidence="3" id="KW-1185">Reference proteome</keyword>
<dbReference type="Gene3D" id="3.30.420.10">
    <property type="entry name" value="Ribonuclease H-like superfamily/Ribonuclease H"/>
    <property type="match status" value="1"/>
</dbReference>
<dbReference type="Proteomes" id="UP001179952">
    <property type="component" value="Unassembled WGS sequence"/>
</dbReference>
<dbReference type="GO" id="GO:0003676">
    <property type="term" value="F:nucleic acid binding"/>
    <property type="evidence" value="ECO:0007669"/>
    <property type="project" value="InterPro"/>
</dbReference>
<comment type="caution">
    <text evidence="2">The sequence shown here is derived from an EMBL/GenBank/DDBJ whole genome shotgun (WGS) entry which is preliminary data.</text>
</comment>
<dbReference type="Pfam" id="PF13456">
    <property type="entry name" value="RVT_3"/>
    <property type="match status" value="1"/>
</dbReference>
<dbReference type="InterPro" id="IPR002156">
    <property type="entry name" value="RNaseH_domain"/>
</dbReference>
<dbReference type="InterPro" id="IPR036397">
    <property type="entry name" value="RNaseH_sf"/>
</dbReference>
<name>A0AAV9BM42_ACOGR</name>
<dbReference type="SUPFAM" id="SSF53098">
    <property type="entry name" value="Ribonuclease H-like"/>
    <property type="match status" value="1"/>
</dbReference>
<gene>
    <name evidence="2" type="ORF">QJS04_geneDACA016557</name>
</gene>
<dbReference type="InterPro" id="IPR053151">
    <property type="entry name" value="RNase_H-like"/>
</dbReference>
<dbReference type="PANTHER" id="PTHR47723">
    <property type="entry name" value="OS05G0353850 PROTEIN"/>
    <property type="match status" value="1"/>
</dbReference>
<evidence type="ECO:0000313" key="2">
    <source>
        <dbReference type="EMBL" id="KAK1277813.1"/>
    </source>
</evidence>
<accession>A0AAV9BM42</accession>
<dbReference type="GO" id="GO:0004523">
    <property type="term" value="F:RNA-DNA hybrid ribonuclease activity"/>
    <property type="evidence" value="ECO:0007669"/>
    <property type="project" value="InterPro"/>
</dbReference>
<proteinExistence type="predicted"/>
<evidence type="ECO:0000259" key="1">
    <source>
        <dbReference type="Pfam" id="PF13456"/>
    </source>
</evidence>
<dbReference type="AlphaFoldDB" id="A0AAV9BM42"/>
<dbReference type="EMBL" id="JAUJYN010000002">
    <property type="protein sequence ID" value="KAK1277813.1"/>
    <property type="molecule type" value="Genomic_DNA"/>
</dbReference>
<organism evidence="2 3">
    <name type="scientific">Acorus gramineus</name>
    <name type="common">Dwarf sweet flag</name>
    <dbReference type="NCBI Taxonomy" id="55184"/>
    <lineage>
        <taxon>Eukaryota</taxon>
        <taxon>Viridiplantae</taxon>
        <taxon>Streptophyta</taxon>
        <taxon>Embryophyta</taxon>
        <taxon>Tracheophyta</taxon>
        <taxon>Spermatophyta</taxon>
        <taxon>Magnoliopsida</taxon>
        <taxon>Liliopsida</taxon>
        <taxon>Acoraceae</taxon>
        <taxon>Acorus</taxon>
    </lineage>
</organism>
<protein>
    <recommendedName>
        <fullName evidence="1">RNase H type-1 domain-containing protein</fullName>
    </recommendedName>
</protein>
<dbReference type="InterPro" id="IPR012337">
    <property type="entry name" value="RNaseH-like_sf"/>
</dbReference>
<dbReference type="PANTHER" id="PTHR47723:SF19">
    <property type="entry name" value="POLYNUCLEOTIDYL TRANSFERASE, RIBONUCLEASE H-LIKE SUPERFAMILY PROTEIN"/>
    <property type="match status" value="1"/>
</dbReference>